<dbReference type="SUPFAM" id="SSF88659">
    <property type="entry name" value="Sigma3 and sigma4 domains of RNA polymerase sigma factors"/>
    <property type="match status" value="1"/>
</dbReference>
<reference evidence="2 3" key="1">
    <citation type="submission" date="2018-11" db="EMBL/GenBank/DDBJ databases">
        <title>Genome sequencing and assembly of Clostridium tagluense strain A121.</title>
        <authorList>
            <person name="Murakami T."/>
            <person name="Segawa T."/>
            <person name="Shcherbakova V.A."/>
            <person name="Mori H."/>
            <person name="Yoshimura Y."/>
        </authorList>
    </citation>
    <scope>NUCLEOTIDE SEQUENCE [LARGE SCALE GENOMIC DNA]</scope>
    <source>
        <strain evidence="2 3">A121</strain>
    </source>
</reference>
<keyword evidence="3" id="KW-1185">Reference proteome</keyword>
<dbReference type="RefSeq" id="WP_125006420.1">
    <property type="nucleotide sequence ID" value="NZ_BHYK01000062.1"/>
</dbReference>
<feature type="domain" description="RNA polymerase sigma factor 70 region 4 type 2" evidence="1">
    <location>
        <begin position="3"/>
        <end position="34"/>
    </location>
</feature>
<protein>
    <recommendedName>
        <fullName evidence="1">RNA polymerase sigma factor 70 region 4 type 2 domain-containing protein</fullName>
    </recommendedName>
</protein>
<dbReference type="AlphaFoldDB" id="A0A401UUG8"/>
<dbReference type="Gene3D" id="1.10.10.10">
    <property type="entry name" value="Winged helix-like DNA-binding domain superfamily/Winged helix DNA-binding domain"/>
    <property type="match status" value="1"/>
</dbReference>
<name>A0A401UUG8_9CLOT</name>
<accession>A0A401UUG8</accession>
<evidence type="ECO:0000313" key="2">
    <source>
        <dbReference type="EMBL" id="GCD13136.1"/>
    </source>
</evidence>
<gene>
    <name evidence="2" type="ORF">Ctaglu_47590</name>
</gene>
<dbReference type="Pfam" id="PF08281">
    <property type="entry name" value="Sigma70_r4_2"/>
    <property type="match status" value="1"/>
</dbReference>
<proteinExistence type="predicted"/>
<dbReference type="GO" id="GO:0006352">
    <property type="term" value="P:DNA-templated transcription initiation"/>
    <property type="evidence" value="ECO:0007669"/>
    <property type="project" value="InterPro"/>
</dbReference>
<dbReference type="GO" id="GO:0003677">
    <property type="term" value="F:DNA binding"/>
    <property type="evidence" value="ECO:0007669"/>
    <property type="project" value="InterPro"/>
</dbReference>
<evidence type="ECO:0000313" key="3">
    <source>
        <dbReference type="Proteomes" id="UP000287872"/>
    </source>
</evidence>
<dbReference type="EMBL" id="BHYK01000062">
    <property type="protein sequence ID" value="GCD13136.1"/>
    <property type="molecule type" value="Genomic_DNA"/>
</dbReference>
<comment type="caution">
    <text evidence="2">The sequence shown here is derived from an EMBL/GenBank/DDBJ whole genome shotgun (WGS) entry which is preliminary data.</text>
</comment>
<dbReference type="GO" id="GO:0016987">
    <property type="term" value="F:sigma factor activity"/>
    <property type="evidence" value="ECO:0007669"/>
    <property type="project" value="InterPro"/>
</dbReference>
<dbReference type="InterPro" id="IPR036388">
    <property type="entry name" value="WH-like_DNA-bd_sf"/>
</dbReference>
<organism evidence="2 3">
    <name type="scientific">Clostridium tagluense</name>
    <dbReference type="NCBI Taxonomy" id="360422"/>
    <lineage>
        <taxon>Bacteria</taxon>
        <taxon>Bacillati</taxon>
        <taxon>Bacillota</taxon>
        <taxon>Clostridia</taxon>
        <taxon>Eubacteriales</taxon>
        <taxon>Clostridiaceae</taxon>
        <taxon>Clostridium</taxon>
    </lineage>
</organism>
<evidence type="ECO:0000259" key="1">
    <source>
        <dbReference type="Pfam" id="PF08281"/>
    </source>
</evidence>
<sequence length="45" mass="5294">MGNIIDNLPIKYKELIHMKYMLGLSYEEISKKLLQKEKGKLKGKE</sequence>
<dbReference type="InterPro" id="IPR013324">
    <property type="entry name" value="RNA_pol_sigma_r3/r4-like"/>
</dbReference>
<dbReference type="Proteomes" id="UP000287872">
    <property type="component" value="Unassembled WGS sequence"/>
</dbReference>
<dbReference type="InterPro" id="IPR013249">
    <property type="entry name" value="RNA_pol_sigma70_r4_t2"/>
</dbReference>